<dbReference type="Proteomes" id="UP000078492">
    <property type="component" value="Unassembled WGS sequence"/>
</dbReference>
<dbReference type="AlphaFoldDB" id="A0A195EJJ3"/>
<evidence type="ECO:0000313" key="2">
    <source>
        <dbReference type="EMBL" id="KYN28423.1"/>
    </source>
</evidence>
<feature type="compositionally biased region" description="Polar residues" evidence="1">
    <location>
        <begin position="195"/>
        <end position="216"/>
    </location>
</feature>
<gene>
    <name evidence="2" type="ORF">ALC57_02150</name>
</gene>
<feature type="region of interest" description="Disordered" evidence="1">
    <location>
        <begin position="389"/>
        <end position="423"/>
    </location>
</feature>
<feature type="region of interest" description="Disordered" evidence="1">
    <location>
        <begin position="567"/>
        <end position="620"/>
    </location>
</feature>
<dbReference type="EMBL" id="KQ978782">
    <property type="protein sequence ID" value="KYN28423.1"/>
    <property type="molecule type" value="Genomic_DNA"/>
</dbReference>
<evidence type="ECO:0000256" key="1">
    <source>
        <dbReference type="SAM" id="MobiDB-lite"/>
    </source>
</evidence>
<feature type="compositionally biased region" description="Polar residues" evidence="1">
    <location>
        <begin position="609"/>
        <end position="620"/>
    </location>
</feature>
<dbReference type="OrthoDB" id="7611408at2759"/>
<reference evidence="2 3" key="1">
    <citation type="submission" date="2015-09" db="EMBL/GenBank/DDBJ databases">
        <title>Trachymyrmex cornetzi WGS genome.</title>
        <authorList>
            <person name="Nygaard S."/>
            <person name="Hu H."/>
            <person name="Boomsma J."/>
            <person name="Zhang G."/>
        </authorList>
    </citation>
    <scope>NUCLEOTIDE SEQUENCE [LARGE SCALE GENOMIC DNA]</scope>
    <source>
        <strain evidence="2">Tcor2-1</strain>
        <tissue evidence="2">Whole body</tissue>
    </source>
</reference>
<dbReference type="KEGG" id="tcz:108770444"/>
<sequence length="1215" mass="139076">MCSHESITWTITDNSVTDRMLENSLIHKFRPSRKIRKGTKLLNTEIKKHCGVANYQHYVELKTNVIRNLVKDTDTSDSSSLSDVDYDIIYNSSKRAKYKAKNFQNYVSISEENYKGCNRRTVIHKKKSRGRSTERKVQVRKSPRLNPIVSEKCINTGWQEVINKNNSVPHKRSRTNISNNKRNILKSNDRIHLKAQSNKQSLSPQLDSQISSTSSIMKPGNKYVRQNHEDFDAIDNKLSSEDNKIFNKTKPVSKKIQNKKDQSATINRSNIELDSHGLHHHSSLPQSTSLENSTNADNELNSLVKSKDNTNESTAVIESSINAKNCNSAYINYKPKLLKDVKRNLIPALEKVDSMNNSKDITDKSIGGELSYDQLLPDIEKFDQHHSTPLKKIQTNVPNKDSSSDVLQDQQKDSGIDEDSQDKLVKIEKSNKTPMNQNMEKNAKKILISSLELKKTDEVFETMEDCEEVVKDPQLNDILREQINKEEKIPSGEEEMKNSPQLNQINMNVETNEENEHFVKTKGSSDIQKQQLLSPKNYMKEAHSNPCSLIQEKEDERIVKIPAEEEKDTSLQLKEDNAKVDLEVPSINHKGKQNSKEEKESSGEKIKNFSQLNQTSNVTEIHSINREDRTHFVKSENSLDVQKQQVLSPKENHIKDVHLKSNNILDENNRQTNDEKEENNFFQLNQVNKNAKGHLINQEDKTCMKQDTHDTQKHETLLPKITCTEILNKKYKLIYKKDDVVKSNIEKIDKIDSTNISNENPSIRKNTLVHCPDVVDHNTDNLQETAVNEEEIETPMTLETDNEEDNMNYMSPQIKKRLQQQARLNLVVNSDSSESDDEYVTTKTSQKHIQIQFKDSSNTNHCNEDDNLSNDEINCASKQTETDISCSENICIHKEATSAIEEVKLDSTNTKEDIKETESLISCTYENNDSLQSATNKNPLQDTPNCENVHNDNQSQLKENLIESLQLRVSDGDVSCNSKKSINEFQEHKQPMLNKENTCTKSNQNEEAISTEFKTRHESEHKQSTQASIKCSNIHLNSSCQYRPRNLQQLIEDQDLFVETIPASFTLTNLSKDEEAFILNVPSKVLQSNLQGQVLTLKEKSIKLNECKYRIVCKEVGTTSCIFATGKKQKPYKIINIKNISTITVREKLPQDSRKSDELNSNSTVSSVPKVLNKNQQTDTKRNSKSLKIFNKKRKREESSDPELISAMKKRQLFL</sequence>
<dbReference type="STRING" id="471704.A0A195EJJ3"/>
<organism evidence="2 3">
    <name type="scientific">Trachymyrmex cornetzi</name>
    <dbReference type="NCBI Taxonomy" id="471704"/>
    <lineage>
        <taxon>Eukaryota</taxon>
        <taxon>Metazoa</taxon>
        <taxon>Ecdysozoa</taxon>
        <taxon>Arthropoda</taxon>
        <taxon>Hexapoda</taxon>
        <taxon>Insecta</taxon>
        <taxon>Pterygota</taxon>
        <taxon>Neoptera</taxon>
        <taxon>Endopterygota</taxon>
        <taxon>Hymenoptera</taxon>
        <taxon>Apocrita</taxon>
        <taxon>Aculeata</taxon>
        <taxon>Formicoidea</taxon>
        <taxon>Formicidae</taxon>
        <taxon>Myrmicinae</taxon>
        <taxon>Trachymyrmex</taxon>
    </lineage>
</organism>
<feature type="region of interest" description="Disordered" evidence="1">
    <location>
        <begin position="274"/>
        <end position="295"/>
    </location>
</feature>
<proteinExistence type="predicted"/>
<protein>
    <submittedName>
        <fullName evidence="2">Uncharacterized protein</fullName>
    </submittedName>
</protein>
<feature type="compositionally biased region" description="Basic and acidic residues" evidence="1">
    <location>
        <begin position="410"/>
        <end position="423"/>
    </location>
</feature>
<feature type="compositionally biased region" description="Basic and acidic residues" evidence="1">
    <location>
        <begin position="573"/>
        <end position="582"/>
    </location>
</feature>
<feature type="region of interest" description="Disordered" evidence="1">
    <location>
        <begin position="195"/>
        <end position="218"/>
    </location>
</feature>
<accession>A0A195EJJ3</accession>
<feature type="region of interest" description="Disordered" evidence="1">
    <location>
        <begin position="1151"/>
        <end position="1203"/>
    </location>
</feature>
<feature type="compositionally biased region" description="Polar residues" evidence="1">
    <location>
        <begin position="1159"/>
        <end position="1178"/>
    </location>
</feature>
<evidence type="ECO:0000313" key="3">
    <source>
        <dbReference type="Proteomes" id="UP000078492"/>
    </source>
</evidence>
<name>A0A195EJJ3_9HYME</name>
<feature type="compositionally biased region" description="Polar residues" evidence="1">
    <location>
        <begin position="285"/>
        <end position="295"/>
    </location>
</feature>
<feature type="compositionally biased region" description="Basic and acidic residues" evidence="1">
    <location>
        <begin position="594"/>
        <end position="607"/>
    </location>
</feature>
<keyword evidence="3" id="KW-1185">Reference proteome</keyword>
<feature type="compositionally biased region" description="Polar residues" evidence="1">
    <location>
        <begin position="393"/>
        <end position="409"/>
    </location>
</feature>